<dbReference type="AlphaFoldDB" id="A0A5A7R0H8"/>
<feature type="domain" description="KIB1-4 beta-propeller" evidence="1">
    <location>
        <begin position="53"/>
        <end position="177"/>
    </location>
</feature>
<gene>
    <name evidence="2" type="ORF">STAS_27532</name>
</gene>
<dbReference type="PANTHER" id="PTHR33110">
    <property type="entry name" value="F-BOX/KELCH-REPEAT PROTEIN-RELATED"/>
    <property type="match status" value="1"/>
</dbReference>
<comment type="caution">
    <text evidence="2">The sequence shown here is derived from an EMBL/GenBank/DDBJ whole genome shotgun (WGS) entry which is preliminary data.</text>
</comment>
<sequence>MHWRPDPVEAGVQVWRDTLTRSEFPTLPELPWLILPDPEPISTYLSLSCPYENRIYFPDLPCSLLSGGRRWSCRGSGAGWFLLACWDPPEMVLWDPLSGATLSLPSPSTLPLLDHDTRLAQVAPVGPVVAVFFSLTGFRDRLALCSPDDQCWTVLSGPTDEHYADILFQNEKLRAVCRPPSAYMCPETHTCAQRREDLRFVG</sequence>
<dbReference type="InterPro" id="IPR005174">
    <property type="entry name" value="KIB1-4_b-propeller"/>
</dbReference>
<dbReference type="Pfam" id="PF03478">
    <property type="entry name" value="Beta-prop_KIB1-4"/>
    <property type="match status" value="1"/>
</dbReference>
<reference evidence="3" key="1">
    <citation type="journal article" date="2019" name="Curr. Biol.">
        <title>Genome Sequence of Striga asiatica Provides Insight into the Evolution of Plant Parasitism.</title>
        <authorList>
            <person name="Yoshida S."/>
            <person name="Kim S."/>
            <person name="Wafula E.K."/>
            <person name="Tanskanen J."/>
            <person name="Kim Y.M."/>
            <person name="Honaas L."/>
            <person name="Yang Z."/>
            <person name="Spallek T."/>
            <person name="Conn C.E."/>
            <person name="Ichihashi Y."/>
            <person name="Cheong K."/>
            <person name="Cui S."/>
            <person name="Der J.P."/>
            <person name="Gundlach H."/>
            <person name="Jiao Y."/>
            <person name="Hori C."/>
            <person name="Ishida J.K."/>
            <person name="Kasahara H."/>
            <person name="Kiba T."/>
            <person name="Kim M.S."/>
            <person name="Koo N."/>
            <person name="Laohavisit A."/>
            <person name="Lee Y.H."/>
            <person name="Lumba S."/>
            <person name="McCourt P."/>
            <person name="Mortimer J.C."/>
            <person name="Mutuku J.M."/>
            <person name="Nomura T."/>
            <person name="Sasaki-Sekimoto Y."/>
            <person name="Seto Y."/>
            <person name="Wang Y."/>
            <person name="Wakatake T."/>
            <person name="Sakakibara H."/>
            <person name="Demura T."/>
            <person name="Yamaguchi S."/>
            <person name="Yoneyama K."/>
            <person name="Manabe R.I."/>
            <person name="Nelson D.C."/>
            <person name="Schulman A.H."/>
            <person name="Timko M.P."/>
            <person name="dePamphilis C.W."/>
            <person name="Choi D."/>
            <person name="Shirasu K."/>
        </authorList>
    </citation>
    <scope>NUCLEOTIDE SEQUENCE [LARGE SCALE GENOMIC DNA]</scope>
    <source>
        <strain evidence="3">cv. UVA1</strain>
    </source>
</reference>
<proteinExistence type="predicted"/>
<name>A0A5A7R0H8_STRAF</name>
<protein>
    <submittedName>
        <fullName evidence="2">F-box family protein</fullName>
    </submittedName>
</protein>
<dbReference type="Proteomes" id="UP000325081">
    <property type="component" value="Unassembled WGS sequence"/>
</dbReference>
<accession>A0A5A7R0H8</accession>
<organism evidence="2 3">
    <name type="scientific">Striga asiatica</name>
    <name type="common">Asiatic witchweed</name>
    <name type="synonym">Buchnera asiatica</name>
    <dbReference type="NCBI Taxonomy" id="4170"/>
    <lineage>
        <taxon>Eukaryota</taxon>
        <taxon>Viridiplantae</taxon>
        <taxon>Streptophyta</taxon>
        <taxon>Embryophyta</taxon>
        <taxon>Tracheophyta</taxon>
        <taxon>Spermatophyta</taxon>
        <taxon>Magnoliopsida</taxon>
        <taxon>eudicotyledons</taxon>
        <taxon>Gunneridae</taxon>
        <taxon>Pentapetalae</taxon>
        <taxon>asterids</taxon>
        <taxon>lamiids</taxon>
        <taxon>Lamiales</taxon>
        <taxon>Orobanchaceae</taxon>
        <taxon>Buchnereae</taxon>
        <taxon>Striga</taxon>
    </lineage>
</organism>
<keyword evidence="3" id="KW-1185">Reference proteome</keyword>
<dbReference type="EMBL" id="BKCP01009181">
    <property type="protein sequence ID" value="GER50227.1"/>
    <property type="molecule type" value="Genomic_DNA"/>
</dbReference>
<evidence type="ECO:0000259" key="1">
    <source>
        <dbReference type="Pfam" id="PF03478"/>
    </source>
</evidence>
<evidence type="ECO:0000313" key="2">
    <source>
        <dbReference type="EMBL" id="GER50227.1"/>
    </source>
</evidence>
<evidence type="ECO:0000313" key="3">
    <source>
        <dbReference type="Proteomes" id="UP000325081"/>
    </source>
</evidence>